<feature type="compositionally biased region" description="Basic residues" evidence="1">
    <location>
        <begin position="80"/>
        <end position="94"/>
    </location>
</feature>
<gene>
    <name evidence="2" type="ORF">FA14DRAFT_37653</name>
</gene>
<reference evidence="2 3" key="1">
    <citation type="journal article" date="2018" name="Mol. Biol. Evol.">
        <title>Broad Genomic Sampling Reveals a Smut Pathogenic Ancestry of the Fungal Clade Ustilaginomycotina.</title>
        <authorList>
            <person name="Kijpornyongpan T."/>
            <person name="Mondo S.J."/>
            <person name="Barry K."/>
            <person name="Sandor L."/>
            <person name="Lee J."/>
            <person name="Lipzen A."/>
            <person name="Pangilinan J."/>
            <person name="LaButti K."/>
            <person name="Hainaut M."/>
            <person name="Henrissat B."/>
            <person name="Grigoriev I.V."/>
            <person name="Spatafora J.W."/>
            <person name="Aime M.C."/>
        </authorList>
    </citation>
    <scope>NUCLEOTIDE SEQUENCE [LARGE SCALE GENOMIC DNA]</scope>
    <source>
        <strain evidence="2 3">MCA 3882</strain>
    </source>
</reference>
<feature type="compositionally biased region" description="Basic residues" evidence="1">
    <location>
        <begin position="101"/>
        <end position="118"/>
    </location>
</feature>
<proteinExistence type="predicted"/>
<sequence>MSRSILRHYTLSQVPHQDKRENVQKFINQSALMLSKPQKSHKLERKAREYDLESNTVSDANSMALQLSDPSTDILDGKRAVKKRLRDRKRRRRHLAEMRRSPPHRHSSPSSSRRRHFGRKIEEKKARKRARKSSPPVIQDRSRSKADRIRKESRSKEKEKSTRNKYLDLFQFNGASTLKRERITIPQPKLGIFSRGTANPYSVDKARVKDKKRKRSPSWSTDDEYYESSMAASMSGPPSFEIDEGDPSRIRALEEQIKELQTTVKSLNSSKKHNVQANEINTRNKDMELHHESARASRQSPPTHNNHTVVNLDHMPWSRDPVQQKQAESVIQDDPPPVLAFNGDKPDVHPNGWRAQHKLHDPGLQAIQKRFVDAGGANFVPAASTSVPRADQQKNMNQELENSEEAAQRQIAAGPCQADRSVHPIQRQARATYEILGAEDEMEDHYSNRDEYHLRDQFDLFSYDVPGNDYAVERSVRIRPQAAFRHNAYSLPDTTNEKVEYANRFRGAPAYDFDKHFDHGGFAGNANLQDEGTYDGHVDRFPQQISDVELNYGEALAQADPHGAPSRQDPDPLGDYVKDRVAVINYTYQEPVLEEDQYVYTPDEYTNDDSYEQQYADTIYSTEYSPIVDYSNYTNKHQDLNEDDLEGFWHPHRLI</sequence>
<dbReference type="AlphaFoldDB" id="A0A316VGH3"/>
<feature type="compositionally biased region" description="Basic and acidic residues" evidence="1">
    <location>
        <begin position="140"/>
        <end position="162"/>
    </location>
</feature>
<dbReference type="GeneID" id="37024040"/>
<protein>
    <submittedName>
        <fullName evidence="2">Uncharacterized protein</fullName>
    </submittedName>
</protein>
<dbReference type="EMBL" id="KZ819603">
    <property type="protein sequence ID" value="PWN35101.1"/>
    <property type="molecule type" value="Genomic_DNA"/>
</dbReference>
<feature type="region of interest" description="Disordered" evidence="1">
    <location>
        <begin position="203"/>
        <end position="245"/>
    </location>
</feature>
<feature type="compositionally biased region" description="Polar residues" evidence="1">
    <location>
        <begin position="53"/>
        <end position="71"/>
    </location>
</feature>
<evidence type="ECO:0000256" key="1">
    <source>
        <dbReference type="SAM" id="MobiDB-lite"/>
    </source>
</evidence>
<dbReference type="InParanoid" id="A0A316VGH3"/>
<dbReference type="Proteomes" id="UP000245771">
    <property type="component" value="Unassembled WGS sequence"/>
</dbReference>
<feature type="compositionally biased region" description="Low complexity" evidence="1">
    <location>
        <begin position="228"/>
        <end position="239"/>
    </location>
</feature>
<keyword evidence="3" id="KW-1185">Reference proteome</keyword>
<evidence type="ECO:0000313" key="3">
    <source>
        <dbReference type="Proteomes" id="UP000245771"/>
    </source>
</evidence>
<evidence type="ECO:0000313" key="2">
    <source>
        <dbReference type="EMBL" id="PWN35101.1"/>
    </source>
</evidence>
<feature type="region of interest" description="Disordered" evidence="1">
    <location>
        <begin position="49"/>
        <end position="162"/>
    </location>
</feature>
<accession>A0A316VGH3</accession>
<organism evidence="2 3">
    <name type="scientific">Meira miltonrushii</name>
    <dbReference type="NCBI Taxonomy" id="1280837"/>
    <lineage>
        <taxon>Eukaryota</taxon>
        <taxon>Fungi</taxon>
        <taxon>Dikarya</taxon>
        <taxon>Basidiomycota</taxon>
        <taxon>Ustilaginomycotina</taxon>
        <taxon>Exobasidiomycetes</taxon>
        <taxon>Exobasidiales</taxon>
        <taxon>Brachybasidiaceae</taxon>
        <taxon>Meira</taxon>
    </lineage>
</organism>
<dbReference type="RefSeq" id="XP_025355403.1">
    <property type="nucleotide sequence ID" value="XM_025502259.1"/>
</dbReference>
<name>A0A316VGH3_9BASI</name>